<reference evidence="1 2" key="1">
    <citation type="journal article" date="2018" name="Biotechnol. Adv.">
        <title>Improved genomic resources and new bioinformatic workflow for the carcinogenic parasite Clonorchis sinensis: Biotechnological implications.</title>
        <authorList>
            <person name="Wang D."/>
            <person name="Korhonen P.K."/>
            <person name="Gasser R.B."/>
            <person name="Young N.D."/>
        </authorList>
    </citation>
    <scope>NUCLEOTIDE SEQUENCE [LARGE SCALE GENOMIC DNA]</scope>
    <source>
        <strain evidence="1">Cs-k2</strain>
    </source>
</reference>
<keyword evidence="2" id="KW-1185">Reference proteome</keyword>
<accession>A0A419QAN2</accession>
<dbReference type="AlphaFoldDB" id="A0A419QAN2"/>
<dbReference type="EMBL" id="NIRI02000042">
    <property type="protein sequence ID" value="KAG5447149.1"/>
    <property type="molecule type" value="Genomic_DNA"/>
</dbReference>
<proteinExistence type="predicted"/>
<organism evidence="1 2">
    <name type="scientific">Clonorchis sinensis</name>
    <name type="common">Chinese liver fluke</name>
    <dbReference type="NCBI Taxonomy" id="79923"/>
    <lineage>
        <taxon>Eukaryota</taxon>
        <taxon>Metazoa</taxon>
        <taxon>Spiralia</taxon>
        <taxon>Lophotrochozoa</taxon>
        <taxon>Platyhelminthes</taxon>
        <taxon>Trematoda</taxon>
        <taxon>Digenea</taxon>
        <taxon>Opisthorchiida</taxon>
        <taxon>Opisthorchiata</taxon>
        <taxon>Opisthorchiidae</taxon>
        <taxon>Clonorchis</taxon>
    </lineage>
</organism>
<gene>
    <name evidence="1" type="ORF">CSKR_107955</name>
</gene>
<dbReference type="InParanoid" id="A0A419QAN2"/>
<comment type="caution">
    <text evidence="1">The sequence shown here is derived from an EMBL/GenBank/DDBJ whole genome shotgun (WGS) entry which is preliminary data.</text>
</comment>
<reference evidence="1 2" key="2">
    <citation type="journal article" date="2021" name="Genomics">
        <title>High-quality reference genome for Clonorchis sinensis.</title>
        <authorList>
            <person name="Young N.D."/>
            <person name="Stroehlein A.J."/>
            <person name="Kinkar L."/>
            <person name="Wang T."/>
            <person name="Sohn W.M."/>
            <person name="Chang B.C.H."/>
            <person name="Kaur P."/>
            <person name="Weisz D."/>
            <person name="Dudchenko O."/>
            <person name="Aiden E.L."/>
            <person name="Korhonen P.K."/>
            <person name="Gasser R.B."/>
        </authorList>
    </citation>
    <scope>NUCLEOTIDE SEQUENCE [LARGE SCALE GENOMIC DNA]</scope>
    <source>
        <strain evidence="1">Cs-k2</strain>
    </source>
</reference>
<evidence type="ECO:0000313" key="2">
    <source>
        <dbReference type="Proteomes" id="UP000286415"/>
    </source>
</evidence>
<name>A0A419QAN2_CLOSI</name>
<dbReference type="Proteomes" id="UP000286415">
    <property type="component" value="Unassembled WGS sequence"/>
</dbReference>
<protein>
    <submittedName>
        <fullName evidence="1">Uncharacterized protein</fullName>
    </submittedName>
</protein>
<evidence type="ECO:0000313" key="1">
    <source>
        <dbReference type="EMBL" id="KAG5447149.1"/>
    </source>
</evidence>
<sequence length="149" mass="17424">MYAQATECAAPGRLMFQLLRYSRYRTFSCLDTSQTRDTAGFQVAFFRFLFKSDKLDHKLIVLLLVRLFGDKTVHLYTMRDNNQGGRTAVAFMKIKKGIFHTCLRIPVLQQSVEQAVASHTHSKQKQMEKCKTNKQTRTNFLLMNLFHYF</sequence>